<dbReference type="GO" id="GO:1903457">
    <property type="term" value="P:lactate catabolic process"/>
    <property type="evidence" value="ECO:0007669"/>
    <property type="project" value="TreeGrafter"/>
</dbReference>
<dbReference type="PANTHER" id="PTHR11748:SF114">
    <property type="entry name" value="ARYL-ALCOHOL OXIDASE VANILLYL-ALCOHOL OXIDASE (AFU_ORTHOLOGUE AFUA_3G09500)-RELATED"/>
    <property type="match status" value="1"/>
</dbReference>
<dbReference type="SUPFAM" id="SSF55103">
    <property type="entry name" value="FAD-linked oxidases, C-terminal domain"/>
    <property type="match status" value="1"/>
</dbReference>
<evidence type="ECO:0000256" key="3">
    <source>
        <dbReference type="ARBA" id="ARBA00022827"/>
    </source>
</evidence>
<evidence type="ECO:0000313" key="7">
    <source>
        <dbReference type="EMBL" id="KIW55594.1"/>
    </source>
</evidence>
<dbReference type="STRING" id="348802.A0A0D2F6L0"/>
<evidence type="ECO:0000256" key="5">
    <source>
        <dbReference type="SAM" id="MobiDB-lite"/>
    </source>
</evidence>
<dbReference type="InterPro" id="IPR016170">
    <property type="entry name" value="Cytok_DH_C_sf"/>
</dbReference>
<dbReference type="PROSITE" id="PS51387">
    <property type="entry name" value="FAD_PCMH"/>
    <property type="match status" value="1"/>
</dbReference>
<feature type="region of interest" description="Disordered" evidence="5">
    <location>
        <begin position="56"/>
        <end position="87"/>
    </location>
</feature>
<dbReference type="OrthoDB" id="5332616at2759"/>
<dbReference type="Gene3D" id="3.40.462.10">
    <property type="entry name" value="FAD-linked oxidases, C-terminal domain"/>
    <property type="match status" value="1"/>
</dbReference>
<comment type="cofactor">
    <cofactor evidence="1">
        <name>FAD</name>
        <dbReference type="ChEBI" id="CHEBI:57692"/>
    </cofactor>
</comment>
<dbReference type="Gene3D" id="1.10.45.10">
    <property type="entry name" value="Vanillyl-alcohol Oxidase, Chain A, domain 4"/>
    <property type="match status" value="1"/>
</dbReference>
<evidence type="ECO:0000256" key="2">
    <source>
        <dbReference type="ARBA" id="ARBA00022630"/>
    </source>
</evidence>
<keyword evidence="3" id="KW-0274">FAD</keyword>
<evidence type="ECO:0000256" key="1">
    <source>
        <dbReference type="ARBA" id="ARBA00001974"/>
    </source>
</evidence>
<dbReference type="InterPro" id="IPR006094">
    <property type="entry name" value="Oxid_FAD_bind_N"/>
</dbReference>
<dbReference type="InterPro" id="IPR016164">
    <property type="entry name" value="FAD-linked_Oxase-like_C"/>
</dbReference>
<dbReference type="InterPro" id="IPR016171">
    <property type="entry name" value="Vanillyl_alc_oxidase_C-sub2"/>
</dbReference>
<keyword evidence="4" id="KW-0560">Oxidoreductase</keyword>
<evidence type="ECO:0000313" key="8">
    <source>
        <dbReference type="Proteomes" id="UP000054342"/>
    </source>
</evidence>
<dbReference type="GO" id="GO:0004458">
    <property type="term" value="F:D-lactate dehydrogenase (cytochrome) activity"/>
    <property type="evidence" value="ECO:0007669"/>
    <property type="project" value="TreeGrafter"/>
</dbReference>
<dbReference type="RefSeq" id="XP_013316178.1">
    <property type="nucleotide sequence ID" value="XM_013460724.1"/>
</dbReference>
<dbReference type="InterPro" id="IPR004113">
    <property type="entry name" value="FAD-bd_oxidored_4_C"/>
</dbReference>
<dbReference type="GO" id="GO:0005739">
    <property type="term" value="C:mitochondrion"/>
    <property type="evidence" value="ECO:0007669"/>
    <property type="project" value="TreeGrafter"/>
</dbReference>
<feature type="domain" description="FAD-binding PCMH-type" evidence="6">
    <location>
        <begin position="142"/>
        <end position="345"/>
    </location>
</feature>
<dbReference type="Gene3D" id="3.30.465.10">
    <property type="match status" value="1"/>
</dbReference>
<protein>
    <recommendedName>
        <fullName evidence="6">FAD-binding PCMH-type domain-containing protein</fullName>
    </recommendedName>
</protein>
<dbReference type="GeneID" id="25326233"/>
<feature type="compositionally biased region" description="Basic and acidic residues" evidence="5">
    <location>
        <begin position="66"/>
        <end position="82"/>
    </location>
</feature>
<accession>A0A0D2F6L0</accession>
<proteinExistence type="predicted"/>
<reference evidence="7 8" key="1">
    <citation type="submission" date="2015-01" db="EMBL/GenBank/DDBJ databases">
        <title>The Genome Sequence of Exophiala xenobiotica CBS118157.</title>
        <authorList>
            <consortium name="The Broad Institute Genomics Platform"/>
            <person name="Cuomo C."/>
            <person name="de Hoog S."/>
            <person name="Gorbushina A."/>
            <person name="Stielow B."/>
            <person name="Teixiera M."/>
            <person name="Abouelleil A."/>
            <person name="Chapman S.B."/>
            <person name="Priest M."/>
            <person name="Young S.K."/>
            <person name="Wortman J."/>
            <person name="Nusbaum C."/>
            <person name="Birren B."/>
        </authorList>
    </citation>
    <scope>NUCLEOTIDE SEQUENCE [LARGE SCALE GENOMIC DNA]</scope>
    <source>
        <strain evidence="7 8">CBS 118157</strain>
    </source>
</reference>
<organism evidence="7 8">
    <name type="scientific">Exophiala xenobiotica</name>
    <dbReference type="NCBI Taxonomy" id="348802"/>
    <lineage>
        <taxon>Eukaryota</taxon>
        <taxon>Fungi</taxon>
        <taxon>Dikarya</taxon>
        <taxon>Ascomycota</taxon>
        <taxon>Pezizomycotina</taxon>
        <taxon>Eurotiomycetes</taxon>
        <taxon>Chaetothyriomycetidae</taxon>
        <taxon>Chaetothyriales</taxon>
        <taxon>Herpotrichiellaceae</taxon>
        <taxon>Exophiala</taxon>
    </lineage>
</organism>
<evidence type="ECO:0000259" key="6">
    <source>
        <dbReference type="PROSITE" id="PS51387"/>
    </source>
</evidence>
<dbReference type="GO" id="GO:0008720">
    <property type="term" value="F:D-lactate dehydrogenase (NAD+) activity"/>
    <property type="evidence" value="ECO:0007669"/>
    <property type="project" value="TreeGrafter"/>
</dbReference>
<dbReference type="Proteomes" id="UP000054342">
    <property type="component" value="Unassembled WGS sequence"/>
</dbReference>
<name>A0A0D2F6L0_9EURO</name>
<dbReference type="HOGENOM" id="CLU_024402_0_0_1"/>
<dbReference type="InterPro" id="IPR016169">
    <property type="entry name" value="FAD-bd_PCMH_sub2"/>
</dbReference>
<dbReference type="Gene3D" id="3.30.43.10">
    <property type="entry name" value="Uridine Diphospho-n-acetylenolpyruvylglucosamine Reductase, domain 2"/>
    <property type="match status" value="1"/>
</dbReference>
<dbReference type="PANTHER" id="PTHR11748">
    <property type="entry name" value="D-LACTATE DEHYDROGENASE"/>
    <property type="match status" value="1"/>
</dbReference>
<dbReference type="Pfam" id="PF02913">
    <property type="entry name" value="FAD-oxidase_C"/>
    <property type="match status" value="1"/>
</dbReference>
<dbReference type="EMBL" id="KN847319">
    <property type="protein sequence ID" value="KIW55594.1"/>
    <property type="molecule type" value="Genomic_DNA"/>
</dbReference>
<dbReference type="AlphaFoldDB" id="A0A0D2F6L0"/>
<feature type="region of interest" description="Disordered" evidence="5">
    <location>
        <begin position="622"/>
        <end position="646"/>
    </location>
</feature>
<evidence type="ECO:0000256" key="4">
    <source>
        <dbReference type="ARBA" id="ARBA00023002"/>
    </source>
</evidence>
<dbReference type="InterPro" id="IPR016167">
    <property type="entry name" value="FAD-bd_PCMH_sub1"/>
</dbReference>
<gene>
    <name evidence="7" type="ORF">PV05_04325</name>
</gene>
<keyword evidence="2" id="KW-0285">Flavoprotein</keyword>
<dbReference type="Pfam" id="PF01565">
    <property type="entry name" value="FAD_binding_4"/>
    <property type="match status" value="1"/>
</dbReference>
<dbReference type="InterPro" id="IPR036318">
    <property type="entry name" value="FAD-bd_PCMH-like_sf"/>
</dbReference>
<dbReference type="InterPro" id="IPR016166">
    <property type="entry name" value="FAD-bd_PCMH"/>
</dbReference>
<dbReference type="SUPFAM" id="SSF56176">
    <property type="entry name" value="FAD-binding/transporter-associated domain-like"/>
    <property type="match status" value="1"/>
</dbReference>
<keyword evidence="8" id="KW-1185">Reference proteome</keyword>
<sequence>MSTPAIAPVSIHGQVDVHKYGDTLRVPIIHFPSFHLLGPLISGNMLEALKNLTKDSSSAAANGDSSPKDARKANEAGPRKAGDPLCLPPGIDSEKFKEFIDRVLDIVGQTNVTVITGTENLDKESYLDPSKVHDMFHVLAEDYFVSSAVVAPRNVQDVQAIMRLCNEFEIPVWPFSIGRNVGYGGAAPRVPGSIGLDMGRNMDKILEVNVDGAYALVEPGVTFQGLHDYLVKNNLRDKLWIDVPDLGGGSVLGNTIERGVGYTPYGDHWMMHCGLEVVLPDGTLVRTGMGALPDPDADPNVPPDQQSGNKTWQLFNYGFGPYNDGIFTQSSLGVVVKMGIWLMANPGGYQSYLITFPRDEDLHQAVEIIRPLRIGMVLQNVPSIRHVLLDAAVMGDRKKYSNSDKPLTDTEIDEIAAKLNLGRWNFYGALYGPAPIREAMWQVVKASFSKIPGAKFYFPEDMPENKVLQIRDGTLQGIPSVDELAWVDWLPNGAHLFFSPIAKVSGDDAVAQYELTRRRSEELGFDFIGTFVVGMREMHHIVCIVFNRKDRQQRENAHKLIHTLIDDAAKLGWGEYRTHLALMDQIAGTYNFNDNAQMKLNETIKNALDPKGILAPGKNGIWPSSYDKKAWSLQPGDRNGEQGTRS</sequence>
<dbReference type="GO" id="GO:0071949">
    <property type="term" value="F:FAD binding"/>
    <property type="evidence" value="ECO:0007669"/>
    <property type="project" value="InterPro"/>
</dbReference>